<proteinExistence type="predicted"/>
<evidence type="ECO:0000313" key="1">
    <source>
        <dbReference type="EMBL" id="MBP0446452.1"/>
    </source>
</evidence>
<reference evidence="1 2" key="1">
    <citation type="submission" date="2021-03" db="EMBL/GenBank/DDBJ databases">
        <authorList>
            <person name="So Y."/>
        </authorList>
    </citation>
    <scope>NUCLEOTIDE SEQUENCE [LARGE SCALE GENOMIC DNA]</scope>
    <source>
        <strain evidence="1 2">SSH11</strain>
    </source>
</reference>
<keyword evidence="2" id="KW-1185">Reference proteome</keyword>
<gene>
    <name evidence="1" type="ORF">J8J14_16880</name>
</gene>
<comment type="caution">
    <text evidence="1">The sequence shown here is derived from an EMBL/GenBank/DDBJ whole genome shotgun (WGS) entry which is preliminary data.</text>
</comment>
<organism evidence="1 2">
    <name type="scientific">Pararoseomonas baculiformis</name>
    <dbReference type="NCBI Taxonomy" id="2820812"/>
    <lineage>
        <taxon>Bacteria</taxon>
        <taxon>Pseudomonadati</taxon>
        <taxon>Pseudomonadota</taxon>
        <taxon>Alphaproteobacteria</taxon>
        <taxon>Acetobacterales</taxon>
        <taxon>Acetobacteraceae</taxon>
        <taxon>Pararoseomonas</taxon>
    </lineage>
</organism>
<dbReference type="EMBL" id="JAGIZB010000017">
    <property type="protein sequence ID" value="MBP0446452.1"/>
    <property type="molecule type" value="Genomic_DNA"/>
</dbReference>
<accession>A0ABS4AHD3</accession>
<sequence length="234" mass="25673">MRLLAGAEVQDYAGAAHAGRGWRRQQGLKLDVHRVVESEAYVTLDCKNHFIRPTDASAFMEEGRLRMPPRGVQPGHMGAFRYFGVAEESWPEVIFGISTPFPMWRAEVEALDEALRARGLASAGMLPVSDDSVVEYRVYCAFLQACRGGWEAGHVLSQPPAVSFHGQGEDQLADFLSRLDRPGMRIMGVHRRAGWAAPAVKAAIIGQWMGFGLVRDAAEGETFLTPPAGARRPV</sequence>
<evidence type="ECO:0000313" key="2">
    <source>
        <dbReference type="Proteomes" id="UP000681594"/>
    </source>
</evidence>
<dbReference type="Proteomes" id="UP000681594">
    <property type="component" value="Unassembled WGS sequence"/>
</dbReference>
<protein>
    <submittedName>
        <fullName evidence="1">Uncharacterized protein</fullName>
    </submittedName>
</protein>
<dbReference type="InterPro" id="IPR045499">
    <property type="entry name" value="DUF6492"/>
</dbReference>
<dbReference type="Pfam" id="PF20102">
    <property type="entry name" value="DUF6492"/>
    <property type="match status" value="1"/>
</dbReference>
<name>A0ABS4AHD3_9PROT</name>